<dbReference type="AlphaFoldDB" id="A0ABD1DPZ0"/>
<keyword evidence="1" id="KW-0732">Signal</keyword>
<comment type="caution">
    <text evidence="2">The sequence shown here is derived from an EMBL/GenBank/DDBJ whole genome shotgun (WGS) entry which is preliminary data.</text>
</comment>
<organism evidence="2 3">
    <name type="scientific">Culex pipiens pipiens</name>
    <name type="common">Northern house mosquito</name>
    <dbReference type="NCBI Taxonomy" id="38569"/>
    <lineage>
        <taxon>Eukaryota</taxon>
        <taxon>Metazoa</taxon>
        <taxon>Ecdysozoa</taxon>
        <taxon>Arthropoda</taxon>
        <taxon>Hexapoda</taxon>
        <taxon>Insecta</taxon>
        <taxon>Pterygota</taxon>
        <taxon>Neoptera</taxon>
        <taxon>Endopterygota</taxon>
        <taxon>Diptera</taxon>
        <taxon>Nematocera</taxon>
        <taxon>Culicoidea</taxon>
        <taxon>Culicidae</taxon>
        <taxon>Culicinae</taxon>
        <taxon>Culicini</taxon>
        <taxon>Culex</taxon>
        <taxon>Culex</taxon>
    </lineage>
</organism>
<evidence type="ECO:0000313" key="2">
    <source>
        <dbReference type="EMBL" id="KAL1401801.1"/>
    </source>
</evidence>
<name>A0ABD1DPZ0_CULPP</name>
<feature type="chain" id="PRO_5044810600" evidence="1">
    <location>
        <begin position="24"/>
        <end position="99"/>
    </location>
</feature>
<evidence type="ECO:0000256" key="1">
    <source>
        <dbReference type="SAM" id="SignalP"/>
    </source>
</evidence>
<dbReference type="Proteomes" id="UP001562425">
    <property type="component" value="Unassembled WGS sequence"/>
</dbReference>
<sequence length="99" mass="10746">MKIFKIAAPILVPLVLVLNVVSGLSVVEKDGSDALVVDPEVPEQIATAEVEEQGGSARQEAAKEEPVPVKYDGAQLWRVDYDDQDKRNAVAELQDKFGV</sequence>
<feature type="non-terminal residue" evidence="2">
    <location>
        <position position="99"/>
    </location>
</feature>
<dbReference type="EMBL" id="JBEHCU010004095">
    <property type="protein sequence ID" value="KAL1401801.1"/>
    <property type="molecule type" value="Genomic_DNA"/>
</dbReference>
<evidence type="ECO:0000313" key="3">
    <source>
        <dbReference type="Proteomes" id="UP001562425"/>
    </source>
</evidence>
<gene>
    <name evidence="2" type="ORF">pipiens_001010</name>
</gene>
<proteinExistence type="predicted"/>
<feature type="signal peptide" evidence="1">
    <location>
        <begin position="1"/>
        <end position="23"/>
    </location>
</feature>
<accession>A0ABD1DPZ0</accession>
<keyword evidence="3" id="KW-1185">Reference proteome</keyword>
<protein>
    <submittedName>
        <fullName evidence="2">Uncharacterized protein</fullName>
    </submittedName>
</protein>
<reference evidence="2 3" key="1">
    <citation type="submission" date="2024-05" db="EMBL/GenBank/DDBJ databases">
        <title>Culex pipiens pipiens assembly and annotation.</title>
        <authorList>
            <person name="Alout H."/>
            <person name="Durand T."/>
        </authorList>
    </citation>
    <scope>NUCLEOTIDE SEQUENCE [LARGE SCALE GENOMIC DNA]</scope>
    <source>
        <strain evidence="2">HA-2024</strain>
        <tissue evidence="2">Whole body</tissue>
    </source>
</reference>